<dbReference type="GO" id="GO:0004425">
    <property type="term" value="F:indole-3-glycerol-phosphate synthase activity"/>
    <property type="evidence" value="ECO:0007669"/>
    <property type="project" value="UniProtKB-EC"/>
</dbReference>
<evidence type="ECO:0000313" key="10">
    <source>
        <dbReference type="EMBL" id="SVA31486.1"/>
    </source>
</evidence>
<dbReference type="PANTHER" id="PTHR22854:SF2">
    <property type="entry name" value="INDOLE-3-GLYCEROL-PHOSPHATE SYNTHASE"/>
    <property type="match status" value="1"/>
</dbReference>
<dbReference type="GO" id="GO:0000162">
    <property type="term" value="P:L-tryptophan biosynthetic process"/>
    <property type="evidence" value="ECO:0007669"/>
    <property type="project" value="UniProtKB-UniPathway"/>
</dbReference>
<name>A0A381UTM8_9ZZZZ</name>
<evidence type="ECO:0000256" key="5">
    <source>
        <dbReference type="ARBA" id="ARBA00022793"/>
    </source>
</evidence>
<organism evidence="10">
    <name type="scientific">marine metagenome</name>
    <dbReference type="NCBI Taxonomy" id="408172"/>
    <lineage>
        <taxon>unclassified sequences</taxon>
        <taxon>metagenomes</taxon>
        <taxon>ecological metagenomes</taxon>
    </lineage>
</organism>
<evidence type="ECO:0000256" key="6">
    <source>
        <dbReference type="ARBA" id="ARBA00022822"/>
    </source>
</evidence>
<comment type="pathway">
    <text evidence="2">Amino-acid biosynthesis; L-tryptophan biosynthesis; L-tryptophan from chorismate: step 4/5.</text>
</comment>
<evidence type="ECO:0000259" key="9">
    <source>
        <dbReference type="Pfam" id="PF00218"/>
    </source>
</evidence>
<sequence length="265" mass="29313">MINSDTPDILKKIVQIKQERLKARKRELPRREVERLISSRERPLNFSGCLMGDSIRVIAEVKRGSPSKGIFSKDIKASELAAVYAENGAAAVSVLTNEDHFYGSIEDLLEVHNEVYQSGVPVLRKEFIFDPYQIYEARAYGADAILLIVSMLDKDQLIDFTNIATSLWMQCLVEVHDEKELELAVESGAEIIGINNRDLRTFNTTLETTEILAPKVPLGKISVSESGISDKADIERVMKAGVGAVLVGESLVTANDPAIALRNLL</sequence>
<comment type="catalytic activity">
    <reaction evidence="1">
        <text>1-(2-carboxyphenylamino)-1-deoxy-D-ribulose 5-phosphate + H(+) = (1S,2R)-1-C-(indol-3-yl)glycerol 3-phosphate + CO2 + H2O</text>
        <dbReference type="Rhea" id="RHEA:23476"/>
        <dbReference type="ChEBI" id="CHEBI:15377"/>
        <dbReference type="ChEBI" id="CHEBI:15378"/>
        <dbReference type="ChEBI" id="CHEBI:16526"/>
        <dbReference type="ChEBI" id="CHEBI:58613"/>
        <dbReference type="ChEBI" id="CHEBI:58866"/>
        <dbReference type="EC" id="4.1.1.48"/>
    </reaction>
</comment>
<evidence type="ECO:0000256" key="2">
    <source>
        <dbReference type="ARBA" id="ARBA00004696"/>
    </source>
</evidence>
<gene>
    <name evidence="10" type="ORF">METZ01_LOCUS84340</name>
</gene>
<evidence type="ECO:0000256" key="3">
    <source>
        <dbReference type="ARBA" id="ARBA00012362"/>
    </source>
</evidence>
<proteinExistence type="inferred from homology"/>
<protein>
    <recommendedName>
        <fullName evidence="3">indole-3-glycerol-phosphate synthase</fullName>
        <ecNumber evidence="3">4.1.1.48</ecNumber>
    </recommendedName>
</protein>
<dbReference type="Gene3D" id="3.20.20.70">
    <property type="entry name" value="Aldolase class I"/>
    <property type="match status" value="1"/>
</dbReference>
<dbReference type="InterPro" id="IPR013785">
    <property type="entry name" value="Aldolase_TIM"/>
</dbReference>
<accession>A0A381UTM8</accession>
<dbReference type="PANTHER" id="PTHR22854">
    <property type="entry name" value="TRYPTOPHAN BIOSYNTHESIS PROTEIN"/>
    <property type="match status" value="1"/>
</dbReference>
<keyword evidence="5" id="KW-0210">Decarboxylase</keyword>
<feature type="domain" description="Indole-3-glycerol phosphate synthase" evidence="9">
    <location>
        <begin position="10"/>
        <end position="264"/>
    </location>
</feature>
<dbReference type="InterPro" id="IPR013798">
    <property type="entry name" value="Indole-3-glycerol_P_synth_dom"/>
</dbReference>
<dbReference type="Pfam" id="PF00218">
    <property type="entry name" value="IGPS"/>
    <property type="match status" value="1"/>
</dbReference>
<dbReference type="GO" id="GO:0004640">
    <property type="term" value="F:phosphoribosylanthranilate isomerase activity"/>
    <property type="evidence" value="ECO:0007669"/>
    <property type="project" value="TreeGrafter"/>
</dbReference>
<dbReference type="EC" id="4.1.1.48" evidence="3"/>
<keyword evidence="8" id="KW-0456">Lyase</keyword>
<keyword evidence="4" id="KW-0028">Amino-acid biosynthesis</keyword>
<keyword evidence="7" id="KW-0057">Aromatic amino acid biosynthesis</keyword>
<dbReference type="InterPro" id="IPR011060">
    <property type="entry name" value="RibuloseP-bd_barrel"/>
</dbReference>
<dbReference type="UniPathway" id="UPA00035">
    <property type="reaction ID" value="UER00043"/>
</dbReference>
<dbReference type="FunFam" id="3.20.20.70:FF:000024">
    <property type="entry name" value="Indole-3-glycerol phosphate synthase"/>
    <property type="match status" value="1"/>
</dbReference>
<dbReference type="InterPro" id="IPR045186">
    <property type="entry name" value="Indole-3-glycerol_P_synth"/>
</dbReference>
<keyword evidence="6" id="KW-0822">Tryptophan biosynthesis</keyword>
<dbReference type="NCBIfam" id="NF001377">
    <property type="entry name" value="PRK00278.2-4"/>
    <property type="match status" value="1"/>
</dbReference>
<dbReference type="SUPFAM" id="SSF51366">
    <property type="entry name" value="Ribulose-phoshate binding barrel"/>
    <property type="match status" value="1"/>
</dbReference>
<dbReference type="CDD" id="cd00331">
    <property type="entry name" value="IGPS"/>
    <property type="match status" value="1"/>
</dbReference>
<dbReference type="AlphaFoldDB" id="A0A381UTM8"/>
<evidence type="ECO:0000256" key="7">
    <source>
        <dbReference type="ARBA" id="ARBA00023141"/>
    </source>
</evidence>
<evidence type="ECO:0000256" key="8">
    <source>
        <dbReference type="ARBA" id="ARBA00023239"/>
    </source>
</evidence>
<reference evidence="10" key="1">
    <citation type="submission" date="2018-05" db="EMBL/GenBank/DDBJ databases">
        <authorList>
            <person name="Lanie J.A."/>
            <person name="Ng W.-L."/>
            <person name="Kazmierczak K.M."/>
            <person name="Andrzejewski T.M."/>
            <person name="Davidsen T.M."/>
            <person name="Wayne K.J."/>
            <person name="Tettelin H."/>
            <person name="Glass J.I."/>
            <person name="Rusch D."/>
            <person name="Podicherti R."/>
            <person name="Tsui H.-C.T."/>
            <person name="Winkler M.E."/>
        </authorList>
    </citation>
    <scope>NUCLEOTIDE SEQUENCE</scope>
</reference>
<evidence type="ECO:0000256" key="1">
    <source>
        <dbReference type="ARBA" id="ARBA00001633"/>
    </source>
</evidence>
<dbReference type="HAMAP" id="MF_00134_B">
    <property type="entry name" value="IGPS_B"/>
    <property type="match status" value="1"/>
</dbReference>
<evidence type="ECO:0000256" key="4">
    <source>
        <dbReference type="ARBA" id="ARBA00022605"/>
    </source>
</evidence>
<dbReference type="EMBL" id="UINC01007112">
    <property type="protein sequence ID" value="SVA31486.1"/>
    <property type="molecule type" value="Genomic_DNA"/>
</dbReference>